<dbReference type="EMBL" id="LN890280">
    <property type="protein sequence ID" value="CUR52549.1"/>
    <property type="molecule type" value="Genomic_DNA"/>
</dbReference>
<keyword evidence="2" id="KW-1185">Reference proteome</keyword>
<sequence>MELNMTDSKIDWFEDFLGLGYHVFDVRPTVYLIFDNKKKLVNAWNQVIKYWPDDEIKMRFFEGDTNYEFVLYCQSRILQTANVFLKSLKISDHYQQFMEEYNGSASLQLANYTPKNEKYELEIFKFKKKVIDLKFLKAQDTDDDFIISQAREKLSSKGSS</sequence>
<dbReference type="AlphaFoldDB" id="A0A128A5C2"/>
<organism evidence="1 2">
    <name type="scientific">Nitrosotalea devaniterrae</name>
    <dbReference type="NCBI Taxonomy" id="1078905"/>
    <lineage>
        <taxon>Archaea</taxon>
        <taxon>Nitrososphaerota</taxon>
        <taxon>Nitrososphaeria</taxon>
        <taxon>Nitrosotaleales</taxon>
        <taxon>Nitrosotaleaceae</taxon>
        <taxon>Nitrosotalea</taxon>
    </lineage>
</organism>
<gene>
    <name evidence="1" type="ORF">NDEV_1787</name>
</gene>
<evidence type="ECO:0000313" key="2">
    <source>
        <dbReference type="Proteomes" id="UP000196239"/>
    </source>
</evidence>
<name>A0A128A5C2_9ARCH</name>
<evidence type="ECO:0000313" key="1">
    <source>
        <dbReference type="EMBL" id="CUR52549.1"/>
    </source>
</evidence>
<reference evidence="2" key="1">
    <citation type="submission" date="2015-10" db="EMBL/GenBank/DDBJ databases">
        <authorList>
            <person name="Lehtovirta-Morley L.E."/>
            <person name="Vieille C."/>
        </authorList>
    </citation>
    <scope>NUCLEOTIDE SEQUENCE [LARGE SCALE GENOMIC DNA]</scope>
</reference>
<proteinExistence type="predicted"/>
<dbReference type="KEGG" id="ndv:NDEV_1787"/>
<accession>A0A128A5C2</accession>
<dbReference type="Proteomes" id="UP000196239">
    <property type="component" value="Chromosome 1"/>
</dbReference>
<protein>
    <submittedName>
        <fullName evidence="1">Uncharacterized protein</fullName>
    </submittedName>
</protein>